<feature type="domain" description="Dystroglycan-type cadherin-like" evidence="1">
    <location>
        <begin position="563"/>
        <end position="655"/>
    </location>
</feature>
<dbReference type="Pfam" id="PF05345">
    <property type="entry name" value="He_PIG"/>
    <property type="match status" value="1"/>
</dbReference>
<dbReference type="Gene3D" id="2.60.40.3440">
    <property type="match status" value="7"/>
</dbReference>
<dbReference type="Gene3D" id="2.60.40.2810">
    <property type="match status" value="5"/>
</dbReference>
<dbReference type="FunFam" id="2.60.40.10:FF:002543">
    <property type="match status" value="2"/>
</dbReference>
<dbReference type="NCBIfam" id="NF012211">
    <property type="entry name" value="tand_rpt_95"/>
    <property type="match status" value="14"/>
</dbReference>
<dbReference type="NCBIfam" id="TIGR01965">
    <property type="entry name" value="VCBS_repeat"/>
    <property type="match status" value="2"/>
</dbReference>
<dbReference type="SUPFAM" id="SSF141072">
    <property type="entry name" value="CalX-like"/>
    <property type="match status" value="1"/>
</dbReference>
<dbReference type="PANTHER" id="PTHR34720">
    <property type="entry name" value="MICROCYSTIN DEPENDENT PROTEIN"/>
    <property type="match status" value="1"/>
</dbReference>
<comment type="caution">
    <text evidence="2">The sequence shown here is derived from an EMBL/GenBank/DDBJ whole genome shotgun (WGS) entry which is preliminary data.</text>
</comment>
<dbReference type="InterPro" id="IPR006644">
    <property type="entry name" value="Cadg"/>
</dbReference>
<dbReference type="SUPFAM" id="SSF49313">
    <property type="entry name" value="Cadherin-like"/>
    <property type="match status" value="2"/>
</dbReference>
<dbReference type="InterPro" id="IPR015919">
    <property type="entry name" value="Cadherin-like_sf"/>
</dbReference>
<evidence type="ECO:0000313" key="3">
    <source>
        <dbReference type="Proteomes" id="UP000033434"/>
    </source>
</evidence>
<dbReference type="InterPro" id="IPR038081">
    <property type="entry name" value="CalX-like_sf"/>
</dbReference>
<feature type="non-terminal residue" evidence="2">
    <location>
        <position position="1"/>
    </location>
</feature>
<evidence type="ECO:0000259" key="1">
    <source>
        <dbReference type="SMART" id="SM00736"/>
    </source>
</evidence>
<dbReference type="InterPro" id="IPR010221">
    <property type="entry name" value="VCBS_dom"/>
</dbReference>
<protein>
    <recommendedName>
        <fullName evidence="1">Dystroglycan-type cadherin-like domain-containing protein</fullName>
    </recommendedName>
</protein>
<dbReference type="InterPro" id="IPR040853">
    <property type="entry name" value="RapA2_cadherin-like"/>
</dbReference>
<dbReference type="Gene3D" id="2.60.40.10">
    <property type="entry name" value="Immunoglobulins"/>
    <property type="match status" value="2"/>
</dbReference>
<dbReference type="Gene3D" id="2.40.160.20">
    <property type="match status" value="1"/>
</dbReference>
<dbReference type="InterPro" id="IPR011250">
    <property type="entry name" value="OMP/PagP_B-barrel"/>
</dbReference>
<reference evidence="2 3" key="1">
    <citation type="journal article" date="2015" name="BMC Genomics">
        <title>Genome mining reveals unlocked bioactive potential of marine Gram-negative bacteria.</title>
        <authorList>
            <person name="Machado H."/>
            <person name="Sonnenschein E.C."/>
            <person name="Melchiorsen J."/>
            <person name="Gram L."/>
        </authorList>
    </citation>
    <scope>NUCLEOTIDE SEQUENCE [LARGE SCALE GENOMIC DNA]</scope>
    <source>
        <strain evidence="2 3">S4054</strain>
    </source>
</reference>
<dbReference type="RefSeq" id="WP_046356083.1">
    <property type="nucleotide sequence ID" value="NZ_AUXW01000144.1"/>
</dbReference>
<dbReference type="NCBIfam" id="NF041766">
    <property type="entry name" value="choice_anch_U"/>
    <property type="match status" value="1"/>
</dbReference>
<dbReference type="Pfam" id="PF17963">
    <property type="entry name" value="Big_9"/>
    <property type="match status" value="12"/>
</dbReference>
<dbReference type="GO" id="GO:0005509">
    <property type="term" value="F:calcium ion binding"/>
    <property type="evidence" value="ECO:0007669"/>
    <property type="project" value="InterPro"/>
</dbReference>
<proteinExistence type="predicted"/>
<evidence type="ECO:0000313" key="2">
    <source>
        <dbReference type="EMBL" id="KKE83585.1"/>
    </source>
</evidence>
<accession>A0A0F6ABN6</accession>
<dbReference type="Gene3D" id="2.60.40.2030">
    <property type="match status" value="1"/>
</dbReference>
<gene>
    <name evidence="2" type="ORF">N479_13070</name>
</gene>
<dbReference type="InterPro" id="IPR013783">
    <property type="entry name" value="Ig-like_fold"/>
</dbReference>
<organism evidence="2 3">
    <name type="scientific">Pseudoalteromonas luteoviolacea S4054</name>
    <dbReference type="NCBI Taxonomy" id="1129367"/>
    <lineage>
        <taxon>Bacteria</taxon>
        <taxon>Pseudomonadati</taxon>
        <taxon>Pseudomonadota</taxon>
        <taxon>Gammaproteobacteria</taxon>
        <taxon>Alteromonadales</taxon>
        <taxon>Pseudoalteromonadaceae</taxon>
        <taxon>Pseudoalteromonas</taxon>
    </lineage>
</organism>
<dbReference type="PATRIC" id="fig|1129367.4.peg.2437"/>
<dbReference type="EMBL" id="AUXW01000144">
    <property type="protein sequence ID" value="KKE83585.1"/>
    <property type="molecule type" value="Genomic_DNA"/>
</dbReference>
<dbReference type="InterPro" id="IPR041690">
    <property type="entry name" value="Cadherin_5"/>
</dbReference>
<dbReference type="SMART" id="SM00736">
    <property type="entry name" value="CADG"/>
    <property type="match status" value="2"/>
</dbReference>
<dbReference type="Pfam" id="PF17892">
    <property type="entry name" value="Cadherin_5"/>
    <property type="match status" value="1"/>
</dbReference>
<name>A0A0F6ABN6_9GAMM</name>
<feature type="domain" description="Dystroglycan-type cadherin-like" evidence="1">
    <location>
        <begin position="656"/>
        <end position="747"/>
    </location>
</feature>
<sequence>TAVSFNLLSNDSDPENDMVASSATIVTQPAKGQVSIANGVVTYTPNADVSGQDTFTYTVKDAAQNTSNTATATVNITAVNDAPVAATLSMNTSEDTDSSALQVRSQTTDIEDSMPTGELAIATAPSKGTVVIDQNAGTFVYQPFANQFGADSFTYTVKDSEGLVSAQATVNITIGSVNDKPVADNDSVTTNEDTSITLAVLSNDSDVEDQGFNGANITLENKGNGAGVYDKATVDIQADGQLSITPNADANGSFTFSYWLTDSEGLTSDAATVTVNITPVNDAPVAVDNTATLLEEGSFEVNVLGNDTDVDTNDSLDVSSVTVVAAPQFGQAVVNAQGAIVYTPNTNYFGDDTFTYTVKDAAGAVSNAATVTMTVTAVNDAPVAQAQVLSLDEDGTLQITLSATDQENDALTYRIATDVSHGTLVKQSDTVWLYTPNRDFNGTDSFTFIANDGDLDSAAQTVSLTVNALNDAPTADAQTVAGEEDTDIPITLSGSDVDSNTLTYAIATQPSQGTVILNGNIATYRGNADYVGSDSFTFTTHDGALSSMPVTVSISLSNVNDAPVISGVPASSVNEDSAYHFVPTFNDVDGDIPTFSIVNKPTWASFDSTTGALTGTPVNENVGNYSDIQITVSDGTLSAALAAFSIMVVNTNDAPVISGTPANSVDEDALYSFTPSALDIDGDSLIFAIENKPSWATFDTATGELSGTPLDANVGTAENIQISVSDGQVSVPLSPFSITVANTNDAPQGSDYAVTVNEGEALLVSKENGVLSNASDEDMDSGDFLVAALIKQASHGSVTLNADGSFTYQNNGSEETADSFTYQVVDSFGASSATHIVNIAITPVADAPIALDDSAATLEDQAVSLDLLSNDTDAEHDIVASSATVVTAPSHGEVSLVNGVATYTPHQDFNGTDSFTYIVSDQTVNNSAAATVTISVTAVNDQPQAADISMIMSEDSAAQSIAVRVYATDVEEGNPIGDIAIVTRPTLGQVVVSQDNGTLIYTPNANAQGSDTLTYTIADGNGAVSDPATITFSIGAVNDMPIAQGDQVSTEEDTAVILSVLANDSDIEDNGFNGANITLEDQGNGPGMYDKAQVSVLADGQLEIIPVTNAHGTLTFTYTLTDSEGMTSEPATVTVVITPVNDAPVAASDVAQLEEEGSFAVNVLGNDTDVDGTDELDASSLVIVSTPEKGTVTVDTLGRIVYTGAQDQSGDDTFSYTVRDTSGAVSNVAVVTMAISNTNDAPEAQDDSFADSAYDEETGTYRLDVLSNDTDVDVGDTLALTSAVASVGDVVIEDGMLVYTPETSFNGVVIIEYLVQDAAGEFSTAKVELMVNRNTSSESPPVITVPDDVFVNATGLFTKVDLGHATAVDSNGNPLSVSLIGETTQFSPGRHTANWRATDSNGIESIATQNVFVSPLVSLSKDQRVVEGQVYTLGVYLNGEAASYPVTLPFTVSGTANGDDHSLSNGTVVISEGTSAILSFNIVDDGVVEGNETIVVTLDDSLNLGANSTATLTIIEENIAPVISLSAEQDSQQRTTVAASEQMVTITANVVDANTHDGATLSWHADLALENISTDNTRFAFSPKALSPDVYRVDLTVTDNGVPSQSTTSSIYLDVVEQLNSLDTGKDTDGDLIPDIEEGYIDSDNDGIPDFQDAIANCSVLQQQATESEQFLIEVEPGVCIRKGISVSQNVTGGVQILPEELAADADASNVGGLFDFVATELPQPGNAYSVVIPQRKPVPANAEYRKYKAGVWTDFVIDADNLLLSAKGQQGYCPAPGSKEWTPGLTEGDWCVKLQIVDGGPNDDDGIANGSIVDPGGVAVSNLDNMIPMANRDEVTIGSGQSIIIDVLANDTDADSDTLRILGASVDFGEVVISDNKLNFTPPSTFVGTATIEYSITDNQGGTANSTVAVNLVVNNAPTTQPDTASTDDKTSIVIDVLANDADMDGDVFSVIGAVAQQGRISINEDGTLGYTPKQGFEGVDIVSYQVMDSKGAITDGVAQVTITAYKVVNIDNTSSGSMGGALMLLMSVFVIRRRKAILPSFALVTASCLISQPAMADAWTLKGTVGEARADKHINTMSGLEVTSIDDNSSSWSVAGFYELLPSWHVGIGYVDLGQGRVSFAGESLTPQDAHTAVSRTAPVLPEGFTMQVNYDVFEYKGFTGDVFLGAFNWAYQINSTRENRFLKQYEQSETNAFFGAELGYELTESLSVGLNYTHFDISENHISDIGVSLSVSF</sequence>
<dbReference type="InterPro" id="IPR053784">
    <property type="entry name" value="Choice_anch_U_dom"/>
</dbReference>
<dbReference type="Pfam" id="PF17803">
    <property type="entry name" value="Cadherin_4"/>
    <property type="match status" value="1"/>
</dbReference>
<dbReference type="PANTHER" id="PTHR34720:SF9">
    <property type="entry name" value="BLR4714 PROTEIN"/>
    <property type="match status" value="1"/>
</dbReference>
<dbReference type="Proteomes" id="UP000033434">
    <property type="component" value="Unassembled WGS sequence"/>
</dbReference>
<dbReference type="GO" id="GO:0016020">
    <property type="term" value="C:membrane"/>
    <property type="evidence" value="ECO:0007669"/>
    <property type="project" value="InterPro"/>
</dbReference>
<dbReference type="SUPFAM" id="SSF56925">
    <property type="entry name" value="OMPA-like"/>
    <property type="match status" value="1"/>
</dbReference>